<proteinExistence type="predicted"/>
<dbReference type="GO" id="GO:0000030">
    <property type="term" value="F:mannosyltransferase activity"/>
    <property type="evidence" value="ECO:0007669"/>
    <property type="project" value="TreeGrafter"/>
</dbReference>
<accession>A0A8X7BPX6</accession>
<evidence type="ECO:0000256" key="1">
    <source>
        <dbReference type="SAM" id="SignalP"/>
    </source>
</evidence>
<dbReference type="EMBL" id="BMAV01000735">
    <property type="protein sequence ID" value="GFY38252.1"/>
    <property type="molecule type" value="Genomic_DNA"/>
</dbReference>
<dbReference type="Proteomes" id="UP000886998">
    <property type="component" value="Unassembled WGS sequence"/>
</dbReference>
<keyword evidence="3" id="KW-1185">Reference proteome</keyword>
<dbReference type="GO" id="GO:0035269">
    <property type="term" value="P:protein O-linked glycosylation via mannose"/>
    <property type="evidence" value="ECO:0007669"/>
    <property type="project" value="TreeGrafter"/>
</dbReference>
<name>A0A8X7BPX6_9ARAC</name>
<evidence type="ECO:0000313" key="3">
    <source>
        <dbReference type="Proteomes" id="UP000886998"/>
    </source>
</evidence>
<reference evidence="2" key="1">
    <citation type="submission" date="2020-08" db="EMBL/GenBank/DDBJ databases">
        <title>Multicomponent nature underlies the extraordinary mechanical properties of spider dragline silk.</title>
        <authorList>
            <person name="Kono N."/>
            <person name="Nakamura H."/>
            <person name="Mori M."/>
            <person name="Yoshida Y."/>
            <person name="Ohtoshi R."/>
            <person name="Malay A.D."/>
            <person name="Moran D.A.P."/>
            <person name="Tomita M."/>
            <person name="Numata K."/>
            <person name="Arakawa K."/>
        </authorList>
    </citation>
    <scope>NUCLEOTIDE SEQUENCE</scope>
</reference>
<evidence type="ECO:0000313" key="2">
    <source>
        <dbReference type="EMBL" id="GFY38252.1"/>
    </source>
</evidence>
<gene>
    <name evidence="2" type="primary">Tmtc3_5</name>
    <name evidence="2" type="ORF">TNIN_344501</name>
</gene>
<protein>
    <submittedName>
        <fullName evidence="2">Transmembrane and TPR repeat-containing protein 3</fullName>
    </submittedName>
</protein>
<organism evidence="2 3">
    <name type="scientific">Trichonephila inaurata madagascariensis</name>
    <dbReference type="NCBI Taxonomy" id="2747483"/>
    <lineage>
        <taxon>Eukaryota</taxon>
        <taxon>Metazoa</taxon>
        <taxon>Ecdysozoa</taxon>
        <taxon>Arthropoda</taxon>
        <taxon>Chelicerata</taxon>
        <taxon>Arachnida</taxon>
        <taxon>Araneae</taxon>
        <taxon>Araneomorphae</taxon>
        <taxon>Entelegynae</taxon>
        <taxon>Araneoidea</taxon>
        <taxon>Nephilidae</taxon>
        <taxon>Trichonephila</taxon>
        <taxon>Trichonephila inaurata</taxon>
    </lineage>
</organism>
<dbReference type="PANTHER" id="PTHR44395">
    <property type="match status" value="1"/>
</dbReference>
<keyword evidence="2" id="KW-0472">Membrane</keyword>
<dbReference type="PANTHER" id="PTHR44395:SF1">
    <property type="entry name" value="PROTEIN O-MANNOSYL-TRANSFERASE TMTC3"/>
    <property type="match status" value="1"/>
</dbReference>
<sequence>MKVFPAVVLVSLVALCYRNSLWGDMVFDDLAAVRDNRDLRPHSPLVNLFRNDFWGTPLHKHLESGSNSAKYVARECRGIYEILNQRLKSSEFETEARELFGESIANAVIPQD</sequence>
<keyword evidence="1" id="KW-0732">Signal</keyword>
<feature type="signal peptide" evidence="1">
    <location>
        <begin position="1"/>
        <end position="23"/>
    </location>
</feature>
<comment type="caution">
    <text evidence="2">The sequence shown here is derived from an EMBL/GenBank/DDBJ whole genome shotgun (WGS) entry which is preliminary data.</text>
</comment>
<keyword evidence="2" id="KW-0812">Transmembrane</keyword>
<feature type="chain" id="PRO_5036495992" evidence="1">
    <location>
        <begin position="24"/>
        <end position="112"/>
    </location>
</feature>
<dbReference type="GO" id="GO:0005783">
    <property type="term" value="C:endoplasmic reticulum"/>
    <property type="evidence" value="ECO:0007669"/>
    <property type="project" value="TreeGrafter"/>
</dbReference>
<dbReference type="OrthoDB" id="66906at2759"/>
<dbReference type="AlphaFoldDB" id="A0A8X7BPX6"/>